<keyword evidence="3" id="KW-1185">Reference proteome</keyword>
<dbReference type="AlphaFoldDB" id="A0A0A0EVA6"/>
<reference evidence="2 3" key="1">
    <citation type="journal article" date="2015" name="Stand. Genomic Sci.">
        <title>Genomic information of the arsenic-resistant bacterium Lysobacter arseniciresistens type strain ZS79(T) and comparison of Lysobacter draft genomes.</title>
        <authorList>
            <person name="Liu L."/>
            <person name="Zhang S."/>
            <person name="Luo M."/>
            <person name="Wang G."/>
        </authorList>
    </citation>
    <scope>NUCLEOTIDE SEQUENCE [LARGE SCALE GENOMIC DNA]</scope>
    <source>
        <strain evidence="2 3">ZS79</strain>
    </source>
</reference>
<dbReference type="Proteomes" id="UP000029989">
    <property type="component" value="Unassembled WGS sequence"/>
</dbReference>
<gene>
    <name evidence="2" type="ORF">N799_09935</name>
</gene>
<name>A0A0A0EVA6_9GAMM</name>
<dbReference type="OrthoDB" id="6173494at2"/>
<feature type="region of interest" description="Disordered" evidence="1">
    <location>
        <begin position="21"/>
        <end position="40"/>
    </location>
</feature>
<dbReference type="STRING" id="913325.N799_09935"/>
<feature type="compositionally biased region" description="Basic and acidic residues" evidence="1">
    <location>
        <begin position="26"/>
        <end position="40"/>
    </location>
</feature>
<evidence type="ECO:0000256" key="1">
    <source>
        <dbReference type="SAM" id="MobiDB-lite"/>
    </source>
</evidence>
<organism evidence="2 3">
    <name type="scientific">Lysobacter arseniciresistens ZS79</name>
    <dbReference type="NCBI Taxonomy" id="913325"/>
    <lineage>
        <taxon>Bacteria</taxon>
        <taxon>Pseudomonadati</taxon>
        <taxon>Pseudomonadota</taxon>
        <taxon>Gammaproteobacteria</taxon>
        <taxon>Lysobacterales</taxon>
        <taxon>Lysobacteraceae</taxon>
        <taxon>Novilysobacter</taxon>
    </lineage>
</organism>
<evidence type="ECO:0008006" key="4">
    <source>
        <dbReference type="Google" id="ProtNLM"/>
    </source>
</evidence>
<proteinExistence type="predicted"/>
<comment type="caution">
    <text evidence="2">The sequence shown here is derived from an EMBL/GenBank/DDBJ whole genome shotgun (WGS) entry which is preliminary data.</text>
</comment>
<accession>A0A0A0EVA6</accession>
<dbReference type="EMBL" id="AVPT01000029">
    <property type="protein sequence ID" value="KGM54190.1"/>
    <property type="molecule type" value="Genomic_DNA"/>
</dbReference>
<dbReference type="eggNOG" id="COG0582">
    <property type="taxonomic scope" value="Bacteria"/>
</dbReference>
<dbReference type="RefSeq" id="WP_052101509.1">
    <property type="nucleotide sequence ID" value="NZ_AVPT01000029.1"/>
</dbReference>
<sequence>MMRNAVAAGVITEQERFGLHGLKHRGVTDSKGDKQEASGHKTRAMMEHYNHDLPRVEPADDN</sequence>
<evidence type="ECO:0000313" key="3">
    <source>
        <dbReference type="Proteomes" id="UP000029989"/>
    </source>
</evidence>
<protein>
    <recommendedName>
        <fullName evidence="4">Integrase</fullName>
    </recommendedName>
</protein>
<evidence type="ECO:0000313" key="2">
    <source>
        <dbReference type="EMBL" id="KGM54190.1"/>
    </source>
</evidence>